<dbReference type="OrthoDB" id="960467at2"/>
<gene>
    <name evidence="1" type="ORF">GJJ30_07740</name>
</gene>
<dbReference type="AlphaFoldDB" id="A0A7K0EH44"/>
<sequence>MATPLTNYTVEMEHTGLSGWISYRESMVTLRFAYERMLTSIYVFIPGDEQWSAYCRSSGAKTATPRRSEIIHRLVTELRNQQAPSMVQINEFGIEIVF</sequence>
<accession>A0A7K0EH44</accession>
<protein>
    <submittedName>
        <fullName evidence="1">Uncharacterized protein</fullName>
    </submittedName>
</protein>
<evidence type="ECO:0000313" key="1">
    <source>
        <dbReference type="EMBL" id="MRS61179.1"/>
    </source>
</evidence>
<dbReference type="EMBL" id="WJXZ01000004">
    <property type="protein sequence ID" value="MRS61179.1"/>
    <property type="molecule type" value="Genomic_DNA"/>
</dbReference>
<organism evidence="1 2">
    <name type="scientific">Larkinella terrae</name>
    <dbReference type="NCBI Taxonomy" id="2025311"/>
    <lineage>
        <taxon>Bacteria</taxon>
        <taxon>Pseudomonadati</taxon>
        <taxon>Bacteroidota</taxon>
        <taxon>Cytophagia</taxon>
        <taxon>Cytophagales</taxon>
        <taxon>Spirosomataceae</taxon>
        <taxon>Larkinella</taxon>
    </lineage>
</organism>
<dbReference type="Proteomes" id="UP000441754">
    <property type="component" value="Unassembled WGS sequence"/>
</dbReference>
<dbReference type="RefSeq" id="WP_154174584.1">
    <property type="nucleotide sequence ID" value="NZ_WJXZ01000004.1"/>
</dbReference>
<name>A0A7K0EH44_9BACT</name>
<proteinExistence type="predicted"/>
<keyword evidence="2" id="KW-1185">Reference proteome</keyword>
<evidence type="ECO:0000313" key="2">
    <source>
        <dbReference type="Proteomes" id="UP000441754"/>
    </source>
</evidence>
<comment type="caution">
    <text evidence="1">The sequence shown here is derived from an EMBL/GenBank/DDBJ whole genome shotgun (WGS) entry which is preliminary data.</text>
</comment>
<reference evidence="1 2" key="1">
    <citation type="journal article" date="2018" name="Antonie Van Leeuwenhoek">
        <title>Larkinella terrae sp. nov., isolated from soil on Jeju Island, South Korea.</title>
        <authorList>
            <person name="Ten L.N."/>
            <person name="Jeon J."/>
            <person name="Park S.J."/>
            <person name="Park S."/>
            <person name="Lee S.Y."/>
            <person name="Kim M.K."/>
            <person name="Jung H.Y."/>
        </authorList>
    </citation>
    <scope>NUCLEOTIDE SEQUENCE [LARGE SCALE GENOMIC DNA]</scope>
    <source>
        <strain evidence="1 2">KCTC 52001</strain>
    </source>
</reference>